<evidence type="ECO:0000313" key="5">
    <source>
        <dbReference type="EMBL" id="OXE44507.1"/>
    </source>
</evidence>
<dbReference type="SMART" id="SM00382">
    <property type="entry name" value="AAA"/>
    <property type="match status" value="2"/>
</dbReference>
<feature type="domain" description="ABC transporter" evidence="4">
    <location>
        <begin position="341"/>
        <end position="570"/>
    </location>
</feature>
<dbReference type="PANTHER" id="PTHR43038:SF3">
    <property type="entry name" value="ABC TRANSPORTER G FAMILY MEMBER 20 ISOFORM X1"/>
    <property type="match status" value="1"/>
</dbReference>
<dbReference type="CDD" id="cd03263">
    <property type="entry name" value="ABC_subfamily_A"/>
    <property type="match status" value="1"/>
</dbReference>
<dbReference type="PANTHER" id="PTHR43038">
    <property type="entry name" value="ATP-BINDING CASSETTE, SUB-FAMILY H, MEMBER 1"/>
    <property type="match status" value="1"/>
</dbReference>
<name>A0A227KAJ5_9BURK</name>
<keyword evidence="6" id="KW-1185">Reference proteome</keyword>
<dbReference type="RefSeq" id="WP_066592464.1">
    <property type="nucleotide sequence ID" value="NZ_CAJTBZ010000047.1"/>
</dbReference>
<evidence type="ECO:0000313" key="6">
    <source>
        <dbReference type="Proteomes" id="UP000214610"/>
    </source>
</evidence>
<keyword evidence="3 5" id="KW-0067">ATP-binding</keyword>
<organism evidence="5 6">
    <name type="scientific">Turicimonas muris</name>
    <dbReference type="NCBI Taxonomy" id="1796652"/>
    <lineage>
        <taxon>Bacteria</taxon>
        <taxon>Pseudomonadati</taxon>
        <taxon>Pseudomonadota</taxon>
        <taxon>Betaproteobacteria</taxon>
        <taxon>Burkholderiales</taxon>
        <taxon>Sutterellaceae</taxon>
        <taxon>Turicimonas</taxon>
    </lineage>
</organism>
<gene>
    <name evidence="5" type="ORF">ADH67_11505</name>
</gene>
<dbReference type="GO" id="GO:0005524">
    <property type="term" value="F:ATP binding"/>
    <property type="evidence" value="ECO:0007669"/>
    <property type="project" value="UniProtKB-KW"/>
</dbReference>
<dbReference type="InterPro" id="IPR003439">
    <property type="entry name" value="ABC_transporter-like_ATP-bd"/>
</dbReference>
<dbReference type="Pfam" id="PF00005">
    <property type="entry name" value="ABC_tran"/>
    <property type="match status" value="2"/>
</dbReference>
<feature type="domain" description="ABC transporter" evidence="4">
    <location>
        <begin position="6"/>
        <end position="243"/>
    </location>
</feature>
<accession>A0A227KAJ5</accession>
<dbReference type="InterPro" id="IPR017871">
    <property type="entry name" value="ABC_transporter-like_CS"/>
</dbReference>
<keyword evidence="2" id="KW-0547">Nucleotide-binding</keyword>
<dbReference type="InterPro" id="IPR027417">
    <property type="entry name" value="P-loop_NTPase"/>
</dbReference>
<evidence type="ECO:0000256" key="2">
    <source>
        <dbReference type="ARBA" id="ARBA00022741"/>
    </source>
</evidence>
<evidence type="ECO:0000259" key="4">
    <source>
        <dbReference type="PROSITE" id="PS50893"/>
    </source>
</evidence>
<dbReference type="GO" id="GO:0016887">
    <property type="term" value="F:ATP hydrolysis activity"/>
    <property type="evidence" value="ECO:0007669"/>
    <property type="project" value="InterPro"/>
</dbReference>
<keyword evidence="1" id="KW-0472">Membrane</keyword>
<reference evidence="6" key="1">
    <citation type="submission" date="2017-05" db="EMBL/GenBank/DDBJ databases">
        <title>Improved OligoMM genomes.</title>
        <authorList>
            <person name="Garzetti D."/>
        </authorList>
    </citation>
    <scope>NUCLEOTIDE SEQUENCE [LARGE SCALE GENOMIC DNA]</scope>
    <source>
        <strain evidence="6">YL45</strain>
    </source>
</reference>
<dbReference type="SUPFAM" id="SSF52540">
    <property type="entry name" value="P-loop containing nucleoside triphosphate hydrolases"/>
    <property type="match status" value="2"/>
</dbReference>
<protein>
    <submittedName>
        <fullName evidence="5">ABC transporter ATP-binding protein</fullName>
    </submittedName>
</protein>
<dbReference type="GeneID" id="78361296"/>
<dbReference type="Gene3D" id="3.40.50.300">
    <property type="entry name" value="P-loop containing nucleotide triphosphate hydrolases"/>
    <property type="match status" value="2"/>
</dbReference>
<proteinExistence type="predicted"/>
<dbReference type="InterPro" id="IPR003593">
    <property type="entry name" value="AAA+_ATPase"/>
</dbReference>
<evidence type="ECO:0000256" key="1">
    <source>
        <dbReference type="ARBA" id="ARBA00022475"/>
    </source>
</evidence>
<dbReference type="AlphaFoldDB" id="A0A227KAJ5"/>
<comment type="caution">
    <text evidence="5">The sequence shown here is derived from an EMBL/GenBank/DDBJ whole genome shotgun (WGS) entry which is preliminary data.</text>
</comment>
<dbReference type="PROSITE" id="PS50893">
    <property type="entry name" value="ABC_TRANSPORTER_2"/>
    <property type="match status" value="2"/>
</dbReference>
<dbReference type="EMBL" id="NHMP01000010">
    <property type="protein sequence ID" value="OXE44507.1"/>
    <property type="molecule type" value="Genomic_DNA"/>
</dbReference>
<dbReference type="PROSITE" id="PS00211">
    <property type="entry name" value="ABC_TRANSPORTER_1"/>
    <property type="match status" value="1"/>
</dbReference>
<evidence type="ECO:0000256" key="3">
    <source>
        <dbReference type="ARBA" id="ARBA00022840"/>
    </source>
</evidence>
<dbReference type="Proteomes" id="UP000214610">
    <property type="component" value="Unassembled WGS sequence"/>
</dbReference>
<keyword evidence="1" id="KW-1003">Cell membrane</keyword>
<sequence length="586" mass="64735">MEELVLQAQKLCKDFPPEVKRGEPAHALIDLDLTVRKGERVALIGPDGAGKTTFFRLVEKLLNPTSGQILLFDKDLKDQSDEIKDKIAYMPQKFGLYEDLTIIENLNLFADLKGIPKNERKAVYDELLQMTALAPFINRPAGKLSGGMKQKLGIACSLVSKPELLILDEPTAGVDPLSRKELWDVLSKVAKVRNTSVLISTGYMDEAARCDRIYILNEGKVLSTGTLSELTSPYQNQVFYLPCAEKDTRKLLEKVADSPDVIDAIPRGNGVKAVFKKELSKQDIKEKFNILDIRPLAPVLEDAFIATLKKANEHTAGHESFGTIDLKDLTIVKPDPSEILICVEDLVKKFGNFTAVDQTSFQVSRGEIFGLLGPNGAGKTTTFKMLCGLIPATSGKISVAGYNLRTARAEARKNIGYVAQFFSLYPTFTIKENLTFFGGAYGLDGSFLDSRVNEIAEQFELSSMMNVDSNKLNEGFKKRLSMAAALIHDPEILFLDEPTSSIDPLARRAFWKTINKLADIGKTIIITTHFMEEAEYCTKMAIQAAGRMLALGSPAEIKKIAGLNNTDSMDEAFLRIVENDRKGSKS</sequence>